<dbReference type="RefSeq" id="WP_044920701.1">
    <property type="nucleotide sequence ID" value="NZ_CYXT01000017.1"/>
</dbReference>
<organism evidence="1 2">
    <name type="scientific">Anaerostipes hadrus</name>
    <dbReference type="NCBI Taxonomy" id="649756"/>
    <lineage>
        <taxon>Bacteria</taxon>
        <taxon>Bacillati</taxon>
        <taxon>Bacillota</taxon>
        <taxon>Clostridia</taxon>
        <taxon>Lachnospirales</taxon>
        <taxon>Lachnospiraceae</taxon>
        <taxon>Anaerostipes</taxon>
    </lineage>
</organism>
<protein>
    <submittedName>
        <fullName evidence="1">Uncharacterized protein</fullName>
    </submittedName>
</protein>
<dbReference type="EMBL" id="CYXT01000017">
    <property type="protein sequence ID" value="CUN03655.1"/>
    <property type="molecule type" value="Genomic_DNA"/>
</dbReference>
<evidence type="ECO:0000313" key="2">
    <source>
        <dbReference type="Proteomes" id="UP000095598"/>
    </source>
</evidence>
<accession>A0A173TP78</accession>
<gene>
    <name evidence="1" type="ORF">ERS852425_02200</name>
</gene>
<sequence length="99" mass="11704">MKEFQMPALTKYIIDLKNEKHPETNIFEMCDINEAKKMLAMIDIQADTCTKEEHDPESQIHQFEFLTADNKEDIIKLSLFYNGNIQILMNEECVFQLIF</sequence>
<reference evidence="1 2" key="1">
    <citation type="submission" date="2015-09" db="EMBL/GenBank/DDBJ databases">
        <authorList>
            <consortium name="Pathogen Informatics"/>
        </authorList>
    </citation>
    <scope>NUCLEOTIDE SEQUENCE [LARGE SCALE GENOMIC DNA]</scope>
    <source>
        <strain evidence="1 2">2789STDY5608868</strain>
    </source>
</reference>
<dbReference type="Proteomes" id="UP000095598">
    <property type="component" value="Unassembled WGS sequence"/>
</dbReference>
<evidence type="ECO:0000313" key="1">
    <source>
        <dbReference type="EMBL" id="CUN03655.1"/>
    </source>
</evidence>
<dbReference type="AlphaFoldDB" id="A0A173TP78"/>
<name>A0A173TP78_ANAHA</name>
<proteinExistence type="predicted"/>